<gene>
    <name evidence="1" type="ORF">BECKDK2373C_GA0170839_107115</name>
</gene>
<dbReference type="AlphaFoldDB" id="A0A450SYT5"/>
<sequence length="447" mass="51396">MNKINILLIDDDPSFSVNASEEGKVALEYGCSSSLAERHTIEENFNLIWLKDIHEIKAYFDAIKALKNMDSKIMTSIEVVPEVIVFDYCLTRSKSSPIDRTQDPSNPNVRLYKTIQERKPAYKDLSDALKEEPDKKINRTGNDRYGLVAGTFLCSFFYDYMTTGLPTTAHSDIANSPDEAGLIEWLHADQMRFAQSERENFKWGQLLCESLVDVRGRLKDLIEIGTIGINTYNLISAINKAENSTLTYRLLSSLSLEFDYTPYGNRALLLSALFYDHFYDRDGGTLFGRSGKEFENVEARDSQFIIDDLNEMFSYATKGAISKDEYRSSYELCQSYIEAFKDNNDSVLDVPFLTRRGYSFERQKQLFLLAMVLLMEELGVPESKEHFKTKLKDVYFPDQTNQAKRKALNAAGIYIKDILDGDIPEAEKQIIRLHSKKVRVWPEWWKL</sequence>
<evidence type="ECO:0000313" key="1">
    <source>
        <dbReference type="EMBL" id="VFJ59359.1"/>
    </source>
</evidence>
<protein>
    <submittedName>
        <fullName evidence="1">Uncharacterized protein</fullName>
    </submittedName>
</protein>
<proteinExistence type="predicted"/>
<name>A0A450SYT5_9GAMM</name>
<accession>A0A450SYT5</accession>
<dbReference type="EMBL" id="CAADEY010000071">
    <property type="protein sequence ID" value="VFJ59359.1"/>
    <property type="molecule type" value="Genomic_DNA"/>
</dbReference>
<reference evidence="1" key="1">
    <citation type="submission" date="2019-02" db="EMBL/GenBank/DDBJ databases">
        <authorList>
            <person name="Gruber-Vodicka R. H."/>
            <person name="Seah K. B. B."/>
        </authorList>
    </citation>
    <scope>NUCLEOTIDE SEQUENCE</scope>
    <source>
        <strain evidence="1">BECK_DK161</strain>
    </source>
</reference>
<organism evidence="1">
    <name type="scientific">Candidatus Kentrum sp. DK</name>
    <dbReference type="NCBI Taxonomy" id="2126562"/>
    <lineage>
        <taxon>Bacteria</taxon>
        <taxon>Pseudomonadati</taxon>
        <taxon>Pseudomonadota</taxon>
        <taxon>Gammaproteobacteria</taxon>
        <taxon>Candidatus Kentrum</taxon>
    </lineage>
</organism>